<dbReference type="InterPro" id="IPR005161">
    <property type="entry name" value="Ku_N"/>
</dbReference>
<dbReference type="Gene3D" id="3.40.50.410">
    <property type="entry name" value="von Willebrand factor, type A domain"/>
    <property type="match status" value="1"/>
</dbReference>
<keyword evidence="12" id="KW-0067">ATP-binding</keyword>
<name>A0AAF0IH29_9EURO</name>
<dbReference type="SUPFAM" id="SSF100939">
    <property type="entry name" value="SPOC domain-like"/>
    <property type="match status" value="1"/>
</dbReference>
<comment type="similarity">
    <text evidence="3">Belongs to the ku70 family.</text>
</comment>
<evidence type="ECO:0000256" key="14">
    <source>
        <dbReference type="ARBA" id="ARBA00023125"/>
    </source>
</evidence>
<evidence type="ECO:0000256" key="15">
    <source>
        <dbReference type="ARBA" id="ARBA00023172"/>
    </source>
</evidence>
<evidence type="ECO:0000256" key="10">
    <source>
        <dbReference type="ARBA" id="ARBA00022801"/>
    </source>
</evidence>
<keyword evidence="25" id="KW-1185">Reference proteome</keyword>
<dbReference type="PANTHER" id="PTHR12604:SF2">
    <property type="entry name" value="X-RAY REPAIR CROSS-COMPLEMENTING PROTEIN 6"/>
    <property type="match status" value="1"/>
</dbReference>
<dbReference type="SUPFAM" id="SSF68906">
    <property type="entry name" value="SAP domain"/>
    <property type="match status" value="1"/>
</dbReference>
<evidence type="ECO:0000256" key="12">
    <source>
        <dbReference type="ARBA" id="ARBA00022840"/>
    </source>
</evidence>
<dbReference type="GO" id="GO:0006310">
    <property type="term" value="P:DNA recombination"/>
    <property type="evidence" value="ECO:0007669"/>
    <property type="project" value="UniProtKB-KW"/>
</dbReference>
<feature type="region of interest" description="Disordered" evidence="22">
    <location>
        <begin position="568"/>
        <end position="597"/>
    </location>
</feature>
<feature type="compositionally biased region" description="Acidic residues" evidence="22">
    <location>
        <begin position="11"/>
        <end position="21"/>
    </location>
</feature>
<dbReference type="PANTHER" id="PTHR12604">
    <property type="entry name" value="KU AUTOANTIGEN DNA HELICASE"/>
    <property type="match status" value="1"/>
</dbReference>
<dbReference type="GO" id="GO:0042162">
    <property type="term" value="F:telomeric DNA binding"/>
    <property type="evidence" value="ECO:0007669"/>
    <property type="project" value="InterPro"/>
</dbReference>
<evidence type="ECO:0000256" key="9">
    <source>
        <dbReference type="ARBA" id="ARBA00022763"/>
    </source>
</evidence>
<comment type="catalytic activity">
    <reaction evidence="20">
        <text>ATP + H2O = ADP + phosphate + H(+)</text>
        <dbReference type="Rhea" id="RHEA:13065"/>
        <dbReference type="ChEBI" id="CHEBI:15377"/>
        <dbReference type="ChEBI" id="CHEBI:15378"/>
        <dbReference type="ChEBI" id="CHEBI:30616"/>
        <dbReference type="ChEBI" id="CHEBI:43474"/>
        <dbReference type="ChEBI" id="CHEBI:456216"/>
        <dbReference type="EC" id="3.6.4.12"/>
    </reaction>
</comment>
<dbReference type="PIRSF" id="PIRSF003033">
    <property type="entry name" value="Ku70"/>
    <property type="match status" value="1"/>
</dbReference>
<evidence type="ECO:0000256" key="7">
    <source>
        <dbReference type="ARBA" id="ARBA00022454"/>
    </source>
</evidence>
<keyword evidence="13" id="KW-0779">Telomere</keyword>
<dbReference type="GO" id="GO:0016787">
    <property type="term" value="F:hydrolase activity"/>
    <property type="evidence" value="ECO:0007669"/>
    <property type="project" value="UniProtKB-KW"/>
</dbReference>
<dbReference type="InterPro" id="IPR005160">
    <property type="entry name" value="Ku_C"/>
</dbReference>
<evidence type="ECO:0000256" key="13">
    <source>
        <dbReference type="ARBA" id="ARBA00022895"/>
    </source>
</evidence>
<evidence type="ECO:0000256" key="22">
    <source>
        <dbReference type="SAM" id="MobiDB-lite"/>
    </source>
</evidence>
<dbReference type="InterPro" id="IPR006165">
    <property type="entry name" value="Ku70"/>
</dbReference>
<dbReference type="GO" id="GO:0003684">
    <property type="term" value="F:damaged DNA binding"/>
    <property type="evidence" value="ECO:0007669"/>
    <property type="project" value="InterPro"/>
</dbReference>
<evidence type="ECO:0000256" key="3">
    <source>
        <dbReference type="ARBA" id="ARBA00005240"/>
    </source>
</evidence>
<dbReference type="InterPro" id="IPR006164">
    <property type="entry name" value="DNA_bd_Ku70/Ku80"/>
</dbReference>
<gene>
    <name evidence="24" type="primary">KU70</name>
    <name evidence="24" type="ORF">PRK78_001855</name>
</gene>
<evidence type="ECO:0000256" key="5">
    <source>
        <dbReference type="ARBA" id="ARBA00012551"/>
    </source>
</evidence>
<evidence type="ECO:0000256" key="1">
    <source>
        <dbReference type="ARBA" id="ARBA00004123"/>
    </source>
</evidence>
<evidence type="ECO:0000256" key="20">
    <source>
        <dbReference type="ARBA" id="ARBA00047995"/>
    </source>
</evidence>
<evidence type="ECO:0000256" key="17">
    <source>
        <dbReference type="ARBA" id="ARBA00023242"/>
    </source>
</evidence>
<dbReference type="AlphaFoldDB" id="A0AAF0IH29"/>
<evidence type="ECO:0000256" key="11">
    <source>
        <dbReference type="ARBA" id="ARBA00022806"/>
    </source>
</evidence>
<dbReference type="Pfam" id="PF03731">
    <property type="entry name" value="Ku_N"/>
    <property type="match status" value="1"/>
</dbReference>
<proteinExistence type="inferred from homology"/>
<dbReference type="EC" id="3.6.4.12" evidence="5"/>
<keyword evidence="7" id="KW-0158">Chromosome</keyword>
<dbReference type="GO" id="GO:0000723">
    <property type="term" value="P:telomere maintenance"/>
    <property type="evidence" value="ECO:0007669"/>
    <property type="project" value="InterPro"/>
</dbReference>
<protein>
    <recommendedName>
        <fullName evidence="6">ATP-dependent DNA helicase II subunit 1</fullName>
        <ecNumber evidence="5">3.6.4.12</ecNumber>
    </recommendedName>
    <alternativeName>
        <fullName evidence="19">ATP-dependent DNA helicase II subunit Ku70</fullName>
    </alternativeName>
</protein>
<dbReference type="Gene3D" id="1.10.720.30">
    <property type="entry name" value="SAP domain"/>
    <property type="match status" value="1"/>
</dbReference>
<keyword evidence="17" id="KW-0539">Nucleus</keyword>
<dbReference type="FunFam" id="4.10.970.10:FF:000003">
    <property type="entry name" value="ATP-dependent DNA helicase II subunit 1"/>
    <property type="match status" value="1"/>
</dbReference>
<dbReference type="PROSITE" id="PS50800">
    <property type="entry name" value="SAP"/>
    <property type="match status" value="1"/>
</dbReference>
<dbReference type="InterPro" id="IPR027388">
    <property type="entry name" value="Ku70_bridge/pillars_dom_sf"/>
</dbReference>
<evidence type="ECO:0000313" key="24">
    <source>
        <dbReference type="EMBL" id="WEW56412.1"/>
    </source>
</evidence>
<dbReference type="InterPro" id="IPR003034">
    <property type="entry name" value="SAP_dom"/>
</dbReference>
<dbReference type="GO" id="GO:0000781">
    <property type="term" value="C:chromosome, telomeric region"/>
    <property type="evidence" value="ECO:0007669"/>
    <property type="project" value="UniProtKB-SubCell"/>
</dbReference>
<reference evidence="24" key="1">
    <citation type="submission" date="2023-03" db="EMBL/GenBank/DDBJ databases">
        <title>Emydomyces testavorans Genome Sequence.</title>
        <authorList>
            <person name="Hoyer L."/>
        </authorList>
    </citation>
    <scope>NUCLEOTIDE SEQUENCE</scope>
    <source>
        <strain evidence="24">16-2883</strain>
    </source>
</reference>
<dbReference type="InterPro" id="IPR047087">
    <property type="entry name" value="KU70_core_dom"/>
</dbReference>
<dbReference type="NCBIfam" id="TIGR00578">
    <property type="entry name" value="ku70"/>
    <property type="match status" value="1"/>
</dbReference>
<feature type="region of interest" description="Disordered" evidence="22">
    <location>
        <begin position="1"/>
        <end position="21"/>
    </location>
</feature>
<dbReference type="GO" id="GO:0003690">
    <property type="term" value="F:double-stranded DNA binding"/>
    <property type="evidence" value="ECO:0007669"/>
    <property type="project" value="TreeGrafter"/>
</dbReference>
<dbReference type="CDD" id="cd00788">
    <property type="entry name" value="KU70"/>
    <property type="match status" value="1"/>
</dbReference>
<dbReference type="FunFam" id="1.10.1600.10:FF:000004">
    <property type="entry name" value="ATP-dependent DNA helicase II subunit 1"/>
    <property type="match status" value="1"/>
</dbReference>
<evidence type="ECO:0000256" key="19">
    <source>
        <dbReference type="ARBA" id="ARBA00031811"/>
    </source>
</evidence>
<evidence type="ECO:0000259" key="23">
    <source>
        <dbReference type="PROSITE" id="PS50800"/>
    </source>
</evidence>
<accession>A0AAF0IH29</accession>
<dbReference type="GO" id="GO:0003678">
    <property type="term" value="F:DNA helicase activity"/>
    <property type="evidence" value="ECO:0007669"/>
    <property type="project" value="UniProtKB-EC"/>
</dbReference>
<dbReference type="Gene3D" id="1.10.1600.10">
    <property type="match status" value="1"/>
</dbReference>
<evidence type="ECO:0000256" key="8">
    <source>
        <dbReference type="ARBA" id="ARBA00022741"/>
    </source>
</evidence>
<comment type="subcellular location">
    <subcellularLocation>
        <location evidence="2">Chromosome</location>
        <location evidence="2">Telomere</location>
    </subcellularLocation>
    <subcellularLocation>
        <location evidence="1">Nucleus</location>
    </subcellularLocation>
</comment>
<keyword evidence="16" id="KW-0234">DNA repair</keyword>
<keyword evidence="15" id="KW-0233">DNA recombination</keyword>
<sequence>MGESEYNRDDDAFEEEEEIDDSGYKTVKDAVLFAIEVSKSMLTPDSNPSSKRARPDTPATAALKCAYHLMQQRIISNPRDMIGVLLYGTESSKFYEDDEDGRGSLPYPHCYLFTDLDVPAASDVKKLRALVEDEDKAAEILIPSKEPVSMANVLFCANQIFTTKAPNFSSRRLFVVTDNDNPHSKDKVLRSAATVRAKDLYDLGVIIELFPISKPDRDFDTSKFYDDIIYRASPLDSEAPDYSRRFTKTTTSGADGVSILNSLLSSINSKSVPRRALFSNVSLEIGPEFRISVTGFLIFKRQEPARSCYVWLGGEQPQIAKGVTTQLADDTAREIEKWEIKKAYKFGGEQIAFTQDEQNALRNFGDPVIRIIGFKPMSSLPIWASTKHPTFIYPSEEGFVGSTRVFSALQQTLLSQEKFALVWFVPRKNAAPVMAAMIPGKEALDDDDVQIIPPGMWVLPLPFADDIRQNPDTHNMVAPEPLIDKMRLVIQQLQLPKGRYDPQKYPNPSLQWHYRILQALALDEDLPEQPEDKTIPKYKQIDKRAGEYVVDWGQELEIQHRLLERQHPATSTLVKRPASSIKNESGERATKKAKIGNEADDEVKMHYEKGNLNKLTVAVLKDFLSNHNLSGTGKKVDLIERVEEFFENK</sequence>
<evidence type="ECO:0000256" key="2">
    <source>
        <dbReference type="ARBA" id="ARBA00004574"/>
    </source>
</evidence>
<organism evidence="24 25">
    <name type="scientific">Emydomyces testavorans</name>
    <dbReference type="NCBI Taxonomy" id="2070801"/>
    <lineage>
        <taxon>Eukaryota</taxon>
        <taxon>Fungi</taxon>
        <taxon>Dikarya</taxon>
        <taxon>Ascomycota</taxon>
        <taxon>Pezizomycotina</taxon>
        <taxon>Eurotiomycetes</taxon>
        <taxon>Eurotiomycetidae</taxon>
        <taxon>Onygenales</taxon>
        <taxon>Nannizziopsiaceae</taxon>
        <taxon>Emydomyces</taxon>
    </lineage>
</organism>
<dbReference type="CDD" id="cd01458">
    <property type="entry name" value="vWA_ku"/>
    <property type="match status" value="1"/>
</dbReference>
<feature type="domain" description="SAP" evidence="23">
    <location>
        <begin position="612"/>
        <end position="646"/>
    </location>
</feature>
<keyword evidence="10" id="KW-0378">Hydrolase</keyword>
<dbReference type="InterPro" id="IPR036361">
    <property type="entry name" value="SAP_dom_sf"/>
</dbReference>
<dbReference type="EMBL" id="CP120627">
    <property type="protein sequence ID" value="WEW56412.1"/>
    <property type="molecule type" value="Genomic_DNA"/>
</dbReference>
<evidence type="ECO:0000313" key="25">
    <source>
        <dbReference type="Proteomes" id="UP001219355"/>
    </source>
</evidence>
<dbReference type="FunFam" id="2.40.290.10:FF:000001">
    <property type="entry name" value="X-ray repair cross complementing 6"/>
    <property type="match status" value="1"/>
</dbReference>
<evidence type="ECO:0000256" key="18">
    <source>
        <dbReference type="ARBA" id="ARBA00024890"/>
    </source>
</evidence>
<comment type="subunit">
    <text evidence="4">Heterodimer of Ku70 and Ku80.</text>
</comment>
<dbReference type="Proteomes" id="UP001219355">
    <property type="component" value="Chromosome 1"/>
</dbReference>
<dbReference type="FunFam" id="3.40.50.410:FF:000071">
    <property type="entry name" value="ATP-dependent DNA helicase II subunit 1"/>
    <property type="match status" value="1"/>
</dbReference>
<evidence type="ECO:0000256" key="16">
    <source>
        <dbReference type="ARBA" id="ARBA00023204"/>
    </source>
</evidence>
<feature type="compositionally biased region" description="Basic and acidic residues" evidence="22">
    <location>
        <begin position="1"/>
        <end position="10"/>
    </location>
</feature>
<dbReference type="InterPro" id="IPR016194">
    <property type="entry name" value="SPOC-like_C_dom_sf"/>
</dbReference>
<dbReference type="SMART" id="SM00559">
    <property type="entry name" value="Ku78"/>
    <property type="match status" value="1"/>
</dbReference>
<dbReference type="GO" id="GO:0005524">
    <property type="term" value="F:ATP binding"/>
    <property type="evidence" value="ECO:0007669"/>
    <property type="project" value="UniProtKB-KW"/>
</dbReference>
<dbReference type="Pfam" id="PF03730">
    <property type="entry name" value="Ku_C"/>
    <property type="match status" value="1"/>
</dbReference>
<comment type="function">
    <text evidence="18">Single-stranded DNA-dependent ATP-dependent helicase. Involved in non-homologous end joining (NHEJ) DNA double strand break repair. DNA-binding is sequence-independent but has a high affinity to nicks in double-stranded DNA and to the ends of duplex DNA. Binds to naturally occurring chromosomal ends, and therefore provides chromosomal end protection. Required also for telomere recombination to repair telomeric ends in the absence of telomerase. KU70, of the KU70/KU80 heterodimer, binds to the stem loop of TLC1, the RNA component of telomerase. Involved in telomere maintenance. Interacts with telomeric repeats and subtelomeric sequences thereby controlling telomere length and protecting against subtelomeric rearrangement. Maintains telomeric chromatin, which is involved in silencing the expression of genes located at the telomere. Required for mating-type switching.</text>
</comment>
<dbReference type="GO" id="GO:0006303">
    <property type="term" value="P:double-strand break repair via nonhomologous end joining"/>
    <property type="evidence" value="ECO:0007669"/>
    <property type="project" value="InterPro"/>
</dbReference>
<evidence type="ECO:0000256" key="6">
    <source>
        <dbReference type="ARBA" id="ARBA00021796"/>
    </source>
</evidence>
<dbReference type="Gene3D" id="4.10.970.10">
    <property type="entry name" value="Ku70, bridge and pillars"/>
    <property type="match status" value="1"/>
</dbReference>
<evidence type="ECO:0000256" key="4">
    <source>
        <dbReference type="ARBA" id="ARBA00011584"/>
    </source>
</evidence>
<keyword evidence="8" id="KW-0547">Nucleotide-binding</keyword>
<dbReference type="SUPFAM" id="SSF53300">
    <property type="entry name" value="vWA-like"/>
    <property type="match status" value="1"/>
</dbReference>
<dbReference type="Gene3D" id="2.40.290.10">
    <property type="match status" value="1"/>
</dbReference>
<dbReference type="InterPro" id="IPR036465">
    <property type="entry name" value="vWFA_dom_sf"/>
</dbReference>
<dbReference type="Pfam" id="PF02037">
    <property type="entry name" value="SAP"/>
    <property type="match status" value="1"/>
</dbReference>
<dbReference type="SMART" id="SM00513">
    <property type="entry name" value="SAP"/>
    <property type="match status" value="1"/>
</dbReference>
<evidence type="ECO:0000256" key="21">
    <source>
        <dbReference type="PIRSR" id="PIRSR003033-1"/>
    </source>
</evidence>
<feature type="active site" description="Schiff-base intermediate with DNA; for 5'-deoxyribose-5-phosphate lyase activity" evidence="21">
    <location>
        <position position="25"/>
    </location>
</feature>
<dbReference type="Pfam" id="PF02735">
    <property type="entry name" value="Ku"/>
    <property type="match status" value="1"/>
</dbReference>
<keyword evidence="11 24" id="KW-0347">Helicase</keyword>
<keyword evidence="9" id="KW-0227">DNA damage</keyword>
<dbReference type="GO" id="GO:0043564">
    <property type="term" value="C:Ku70:Ku80 complex"/>
    <property type="evidence" value="ECO:0007669"/>
    <property type="project" value="InterPro"/>
</dbReference>
<keyword evidence="14" id="KW-0238">DNA-binding</keyword>